<organism evidence="3 4">
    <name type="scientific">Hirundo rustica rustica</name>
    <dbReference type="NCBI Taxonomy" id="333673"/>
    <lineage>
        <taxon>Eukaryota</taxon>
        <taxon>Metazoa</taxon>
        <taxon>Chordata</taxon>
        <taxon>Craniata</taxon>
        <taxon>Vertebrata</taxon>
        <taxon>Euteleostomi</taxon>
        <taxon>Archelosauria</taxon>
        <taxon>Archosauria</taxon>
        <taxon>Dinosauria</taxon>
        <taxon>Saurischia</taxon>
        <taxon>Theropoda</taxon>
        <taxon>Coelurosauria</taxon>
        <taxon>Aves</taxon>
        <taxon>Neognathae</taxon>
        <taxon>Neoaves</taxon>
        <taxon>Telluraves</taxon>
        <taxon>Australaves</taxon>
        <taxon>Passeriformes</taxon>
        <taxon>Sylvioidea</taxon>
        <taxon>Hirundinidae</taxon>
        <taxon>Hirundo</taxon>
    </lineage>
</organism>
<evidence type="ECO:0000313" key="4">
    <source>
        <dbReference type="Proteomes" id="UP000269221"/>
    </source>
</evidence>
<dbReference type="Pfam" id="PF19317">
    <property type="entry name" value="Gag_p24_C"/>
    <property type="match status" value="1"/>
</dbReference>
<keyword evidence="4" id="KW-1185">Reference proteome</keyword>
<reference evidence="3 4" key="1">
    <citation type="submission" date="2018-07" db="EMBL/GenBank/DDBJ databases">
        <title>A high quality draft genome assembly of the barn swallow (H. rustica rustica).</title>
        <authorList>
            <person name="Formenti G."/>
            <person name="Chiara M."/>
            <person name="Poveda L."/>
            <person name="Francoijs K.-J."/>
            <person name="Bonisoli-Alquati A."/>
            <person name="Canova L."/>
            <person name="Gianfranceschi L."/>
            <person name="Horner D.S."/>
            <person name="Saino N."/>
        </authorList>
    </citation>
    <scope>NUCLEOTIDE SEQUENCE [LARGE SCALE GENOMIC DNA]</scope>
    <source>
        <strain evidence="3">Chelidonia</strain>
        <tissue evidence="3">Blood</tissue>
    </source>
</reference>
<feature type="region of interest" description="Disordered" evidence="1">
    <location>
        <begin position="1"/>
        <end position="22"/>
    </location>
</feature>
<evidence type="ECO:0000256" key="1">
    <source>
        <dbReference type="SAM" id="MobiDB-lite"/>
    </source>
</evidence>
<gene>
    <name evidence="3" type="ORF">DUI87_16443</name>
</gene>
<sequence>MQAHESRNVAHPQRETDPSEHLCGDGEWVSALKQAQEIPLLPSEPFVTFVEQLTRAIELQVKDEGAQEQVLEEMVLTNANERCKAAILSLPLEPVPTLDDMLQVRARKVPFITAHQSQSSRGKLPQKAAAADTVLPVPVPQPPSKRSTSPVGSGWTLGISMPFKETITGLSGQWGWGISGAQREPFKKLKDKRQLAQRADINGASLRSGEKKLENANVKLTNPALTSSAFQQKSLELMIKD</sequence>
<dbReference type="InterPro" id="IPR045345">
    <property type="entry name" value="Gag_p24_C"/>
</dbReference>
<dbReference type="InterPro" id="IPR008916">
    <property type="entry name" value="Retrov_capsid_C"/>
</dbReference>
<dbReference type="SUPFAM" id="SSF47353">
    <property type="entry name" value="Retrovirus capsid dimerization domain-like"/>
    <property type="match status" value="1"/>
</dbReference>
<name>A0A3M0K7F4_HIRRU</name>
<feature type="domain" description="Retroviral nucleocapsid Gag protein p24 C-terminal" evidence="2">
    <location>
        <begin position="42"/>
        <end position="103"/>
    </location>
</feature>
<evidence type="ECO:0000259" key="2">
    <source>
        <dbReference type="Pfam" id="PF19317"/>
    </source>
</evidence>
<dbReference type="Proteomes" id="UP000269221">
    <property type="component" value="Unassembled WGS sequence"/>
</dbReference>
<accession>A0A3M0K7F4</accession>
<dbReference type="EMBL" id="QRBI01000120">
    <property type="protein sequence ID" value="RMC06990.1"/>
    <property type="molecule type" value="Genomic_DNA"/>
</dbReference>
<dbReference type="Gene3D" id="1.10.1200.30">
    <property type="match status" value="1"/>
</dbReference>
<evidence type="ECO:0000313" key="3">
    <source>
        <dbReference type="EMBL" id="RMC06990.1"/>
    </source>
</evidence>
<dbReference type="OrthoDB" id="9219359at2759"/>
<proteinExistence type="predicted"/>
<dbReference type="AlphaFoldDB" id="A0A3M0K7F4"/>
<comment type="caution">
    <text evidence="3">The sequence shown here is derived from an EMBL/GenBank/DDBJ whole genome shotgun (WGS) entry which is preliminary data.</text>
</comment>
<protein>
    <recommendedName>
        <fullName evidence="2">Retroviral nucleocapsid Gag protein p24 C-terminal domain-containing protein</fullName>
    </recommendedName>
</protein>